<protein>
    <submittedName>
        <fullName evidence="1">Uncharacterized protein</fullName>
    </submittedName>
</protein>
<sequence length="445" mass="52513">MNFKCLKPACSGALFLLVYSTLSAAASVEPVQAREFSKNLSLAVHEYEQENYAASKEYYERVLVQALNLNKSTASIYYNLGSVSYKLELYNESERYFKKLINHPDLNAVAYYNLALIENKRSKKKAAINFFYTSKKLTTDKQLSRLIDQQLFKISKKKSERARKKTMQDWYASFRLGTGYDSNISFAPLEISSNKSGDFIRGIGIFDKRIAGEGYGIKKSALYVTSLVFLSNYYSTDFNDYNLFDIGLRYLKPINKWRNAFEFNVKKTTYGHRDYQRIYSATLKTRKKLKSGDTLRLRYRYEEVESLNVLFNYLEGSRQRLRAGYQLKWPAESVYMWYELELNNRENTIRRNYSPTRNTLRLRYEKKINITNKAYAEIAYRDSDYDSTPTQDRQDKRKDFLLAYVNDLAADWQLLAHWRFTHNRSTESIFSYDRHVVMLNLRFTF</sequence>
<gene>
    <name evidence="1" type="ORF">MNBD_GAMMA05-2602</name>
</gene>
<accession>A0A3B0X466</accession>
<dbReference type="SUPFAM" id="SSF48452">
    <property type="entry name" value="TPR-like"/>
    <property type="match status" value="1"/>
</dbReference>
<dbReference type="Gene3D" id="1.25.40.10">
    <property type="entry name" value="Tetratricopeptide repeat domain"/>
    <property type="match status" value="1"/>
</dbReference>
<proteinExistence type="predicted"/>
<evidence type="ECO:0000313" key="1">
    <source>
        <dbReference type="EMBL" id="VAW50674.1"/>
    </source>
</evidence>
<dbReference type="InterPro" id="IPR011990">
    <property type="entry name" value="TPR-like_helical_dom_sf"/>
</dbReference>
<dbReference type="AlphaFoldDB" id="A0A3B0X466"/>
<reference evidence="1" key="1">
    <citation type="submission" date="2018-06" db="EMBL/GenBank/DDBJ databases">
        <authorList>
            <person name="Zhirakovskaya E."/>
        </authorList>
    </citation>
    <scope>NUCLEOTIDE SEQUENCE</scope>
</reference>
<dbReference type="SMART" id="SM00028">
    <property type="entry name" value="TPR"/>
    <property type="match status" value="3"/>
</dbReference>
<name>A0A3B0X466_9ZZZZ</name>
<dbReference type="InterPro" id="IPR019734">
    <property type="entry name" value="TPR_rpt"/>
</dbReference>
<dbReference type="EMBL" id="UOFE01000006">
    <property type="protein sequence ID" value="VAW50674.1"/>
    <property type="molecule type" value="Genomic_DNA"/>
</dbReference>
<organism evidence="1">
    <name type="scientific">hydrothermal vent metagenome</name>
    <dbReference type="NCBI Taxonomy" id="652676"/>
    <lineage>
        <taxon>unclassified sequences</taxon>
        <taxon>metagenomes</taxon>
        <taxon>ecological metagenomes</taxon>
    </lineage>
</organism>